<gene>
    <name evidence="2" type="ORF">ALQ44_200113</name>
</gene>
<evidence type="ECO:0000256" key="1">
    <source>
        <dbReference type="SAM" id="Phobius"/>
    </source>
</evidence>
<name>A0A3M3U5D1_PSESJ</name>
<reference evidence="2 3" key="1">
    <citation type="submission" date="2018-08" db="EMBL/GenBank/DDBJ databases">
        <title>Recombination of ecologically and evolutionarily significant loci maintains genetic cohesion in the Pseudomonas syringae species complex.</title>
        <authorList>
            <person name="Dillon M."/>
            <person name="Thakur S."/>
            <person name="Almeida R.N.D."/>
            <person name="Weir B.S."/>
            <person name="Guttman D.S."/>
        </authorList>
    </citation>
    <scope>NUCLEOTIDE SEQUENCE [LARGE SCALE GENOMIC DNA]</scope>
    <source>
        <strain evidence="2 3">ICMP 2788</strain>
    </source>
</reference>
<organism evidence="2 3">
    <name type="scientific">Pseudomonas syringae pv. pisi</name>
    <dbReference type="NCBI Taxonomy" id="59510"/>
    <lineage>
        <taxon>Bacteria</taxon>
        <taxon>Pseudomonadati</taxon>
        <taxon>Pseudomonadota</taxon>
        <taxon>Gammaproteobacteria</taxon>
        <taxon>Pseudomonadales</taxon>
        <taxon>Pseudomonadaceae</taxon>
        <taxon>Pseudomonas</taxon>
        <taxon>Pseudomonas syringae</taxon>
    </lineage>
</organism>
<sequence length="56" mass="6321">MESPSLISDVPHLIVALAVLINVVKTKPALNKSIFLISIRICSLRLAHPRRAMFYY</sequence>
<comment type="caution">
    <text evidence="2">The sequence shown here is derived from an EMBL/GenBank/DDBJ whole genome shotgun (WGS) entry which is preliminary data.</text>
</comment>
<accession>A0A3M3U5D1</accession>
<evidence type="ECO:0000313" key="3">
    <source>
        <dbReference type="Proteomes" id="UP000276886"/>
    </source>
</evidence>
<proteinExistence type="predicted"/>
<keyword evidence="1" id="KW-0812">Transmembrane</keyword>
<protein>
    <submittedName>
        <fullName evidence="2">Uncharacterized protein</fullName>
    </submittedName>
</protein>
<dbReference type="EMBL" id="RBPQ01000116">
    <property type="protein sequence ID" value="RMO28370.1"/>
    <property type="molecule type" value="Genomic_DNA"/>
</dbReference>
<feature type="transmembrane region" description="Helical" evidence="1">
    <location>
        <begin position="6"/>
        <end position="24"/>
    </location>
</feature>
<dbReference type="Proteomes" id="UP000276886">
    <property type="component" value="Unassembled WGS sequence"/>
</dbReference>
<dbReference type="AlphaFoldDB" id="A0A3M3U5D1"/>
<keyword evidence="1" id="KW-1133">Transmembrane helix</keyword>
<evidence type="ECO:0000313" key="2">
    <source>
        <dbReference type="EMBL" id="RMO28370.1"/>
    </source>
</evidence>
<keyword evidence="1" id="KW-0472">Membrane</keyword>